<evidence type="ECO:0000313" key="2">
    <source>
        <dbReference type="Proteomes" id="UP000215459"/>
    </source>
</evidence>
<dbReference type="OrthoDB" id="2970588at2"/>
<comment type="caution">
    <text evidence="1">The sequence shown here is derived from an EMBL/GenBank/DDBJ whole genome shotgun (WGS) entry which is preliminary data.</text>
</comment>
<dbReference type="Proteomes" id="UP000215459">
    <property type="component" value="Unassembled WGS sequence"/>
</dbReference>
<dbReference type="EMBL" id="NOWF01000003">
    <property type="protein sequence ID" value="OYD08312.1"/>
    <property type="molecule type" value="Genomic_DNA"/>
</dbReference>
<protein>
    <submittedName>
        <fullName evidence="1">Uncharacterized protein</fullName>
    </submittedName>
</protein>
<name>A0A235B7V5_9BACL</name>
<proteinExistence type="predicted"/>
<organism evidence="1 2">
    <name type="scientific">Paludifilum halophilum</name>
    <dbReference type="NCBI Taxonomy" id="1642702"/>
    <lineage>
        <taxon>Bacteria</taxon>
        <taxon>Bacillati</taxon>
        <taxon>Bacillota</taxon>
        <taxon>Bacilli</taxon>
        <taxon>Bacillales</taxon>
        <taxon>Thermoactinomycetaceae</taxon>
        <taxon>Paludifilum</taxon>
    </lineage>
</organism>
<gene>
    <name evidence="1" type="ORF">CHM34_05545</name>
</gene>
<keyword evidence="2" id="KW-1185">Reference proteome</keyword>
<dbReference type="AlphaFoldDB" id="A0A235B7V5"/>
<dbReference type="RefSeq" id="WP_094263617.1">
    <property type="nucleotide sequence ID" value="NZ_NOWF01000003.1"/>
</dbReference>
<sequence length="127" mass="14760">MFLHGIPYVYLARHFPVLSPDRQYRKAPAQRDDARHLSKRIGFEPIHFLRSSRGYPLRICVTECFRYGDTVLAFAGIGYPRVQLSRNEWGVARLDVRGVAWVVTRRPEAGWWFREKLPGVPVLYTGT</sequence>
<reference evidence="1 2" key="1">
    <citation type="submission" date="2017-07" db="EMBL/GenBank/DDBJ databases">
        <title>The genome sequence of Paludifilum halophilum highlights mechanisms for microbial adaptation to high salt environemnts.</title>
        <authorList>
            <person name="Belbahri L."/>
        </authorList>
    </citation>
    <scope>NUCLEOTIDE SEQUENCE [LARGE SCALE GENOMIC DNA]</scope>
    <source>
        <strain evidence="1 2">DSM 102817</strain>
    </source>
</reference>
<accession>A0A235B7V5</accession>
<evidence type="ECO:0000313" key="1">
    <source>
        <dbReference type="EMBL" id="OYD08312.1"/>
    </source>
</evidence>